<keyword evidence="1" id="KW-0472">Membrane</keyword>
<accession>E0UR61</accession>
<evidence type="ECO:0000256" key="1">
    <source>
        <dbReference type="SAM" id="Phobius"/>
    </source>
</evidence>
<sequence>MSLTLLLAIGIVITIIFHFIGVYAGAKKIVWIAIVLIWAAVISVATSEVKPKAYDEIKQMQGKYSDTDKLIKEAIPNVSVYEMIVIKNSFLKHEPKE</sequence>
<dbReference type="EMBL" id="CP002205">
    <property type="protein sequence ID" value="ADN08871.1"/>
    <property type="molecule type" value="Genomic_DNA"/>
</dbReference>
<proteinExistence type="predicted"/>
<gene>
    <name evidence="2" type="ordered locus">Saut_0822</name>
</gene>
<dbReference type="STRING" id="563040.Saut_0822"/>
<dbReference type="OrthoDB" id="5334825at2"/>
<name>E0UR61_SULAO</name>
<dbReference type="KEGG" id="sua:Saut_0822"/>
<keyword evidence="3" id="KW-1185">Reference proteome</keyword>
<protein>
    <submittedName>
        <fullName evidence="2">Uncharacterized protein</fullName>
    </submittedName>
</protein>
<keyword evidence="1" id="KW-0812">Transmembrane</keyword>
<dbReference type="Proteomes" id="UP000007803">
    <property type="component" value="Chromosome"/>
</dbReference>
<evidence type="ECO:0000313" key="2">
    <source>
        <dbReference type="EMBL" id="ADN08871.1"/>
    </source>
</evidence>
<reference evidence="3" key="1">
    <citation type="journal article" date="2010" name="Stand. Genomic Sci.">
        <title>Complete genome sequence of Sulfurimonas autotrophica type strain (OK10).</title>
        <authorList>
            <person name="Sikorski J."/>
            <person name="Munk C."/>
            <person name="Lapidus A."/>
            <person name="Djao O."/>
            <person name="Lucas S."/>
            <person name="Glavina Del Rio T."/>
            <person name="Nolan M."/>
            <person name="Tice H."/>
            <person name="Han C."/>
            <person name="Cheng J."/>
            <person name="Tapia R."/>
            <person name="Goodwin L."/>
            <person name="Pitluck S."/>
            <person name="Liolios K."/>
            <person name="Ivanova N."/>
            <person name="Mavromatis K."/>
            <person name="Mikhailova N."/>
            <person name="Pati A."/>
            <person name="Sims D."/>
            <person name="Meincke L."/>
            <person name="Brettin T."/>
            <person name="Detter J."/>
            <person name="Chen A."/>
            <person name="Palaniappan K."/>
            <person name="Land M."/>
            <person name="Hauser L."/>
            <person name="Chang Y."/>
            <person name="Jeffries C."/>
            <person name="Rohde M."/>
            <person name="Lang E."/>
            <person name="Spring S."/>
            <person name="Goker M."/>
            <person name="Woyke T."/>
            <person name="Bristow J."/>
            <person name="Eisen J."/>
            <person name="Markowitz V."/>
            <person name="Hugenholtz P."/>
            <person name="Kyrpides N."/>
            <person name="Klenk H."/>
        </authorList>
    </citation>
    <scope>NUCLEOTIDE SEQUENCE [LARGE SCALE GENOMIC DNA]</scope>
    <source>
        <strain evidence="3">ATCC BAA-671 / DSM 16294 / JCM 11897 / OK10</strain>
    </source>
</reference>
<feature type="transmembrane region" description="Helical" evidence="1">
    <location>
        <begin position="5"/>
        <end position="23"/>
    </location>
</feature>
<dbReference type="HOGENOM" id="CLU_2345607_0_0_7"/>
<dbReference type="RefSeq" id="WP_013326627.1">
    <property type="nucleotide sequence ID" value="NC_014506.1"/>
</dbReference>
<feature type="transmembrane region" description="Helical" evidence="1">
    <location>
        <begin position="29"/>
        <end position="49"/>
    </location>
</feature>
<organism evidence="2 3">
    <name type="scientific">Sulfurimonas autotrophica (strain ATCC BAA-671 / DSM 16294 / JCM 11897 / OK10)</name>
    <dbReference type="NCBI Taxonomy" id="563040"/>
    <lineage>
        <taxon>Bacteria</taxon>
        <taxon>Pseudomonadati</taxon>
        <taxon>Campylobacterota</taxon>
        <taxon>Epsilonproteobacteria</taxon>
        <taxon>Campylobacterales</taxon>
        <taxon>Sulfurimonadaceae</taxon>
        <taxon>Sulfurimonas</taxon>
    </lineage>
</organism>
<keyword evidence="1" id="KW-1133">Transmembrane helix</keyword>
<evidence type="ECO:0000313" key="3">
    <source>
        <dbReference type="Proteomes" id="UP000007803"/>
    </source>
</evidence>
<dbReference type="AlphaFoldDB" id="E0UR61"/>